<dbReference type="EMBL" id="CAFBMT010000011">
    <property type="protein sequence ID" value="CAB4939591.1"/>
    <property type="molecule type" value="Genomic_DNA"/>
</dbReference>
<sequence length="548" mass="58059">MSDEFLAVHGLIRRQPQAIPGVPASVASLVDHAAATYGSRPALADRRVSYTYEQLRGAVDRAAAALHIAGVRPLDRVASCLPNTSDVVITFLATMRLGAIWVGINTHLAVPEKCFLLADSGASLLVATEQTITSVRPWTAVPAIAVEITDPGSWWRDTDPASRPQGDVDPLAPAAISYTSGTTGSPKGVVHSQHNMLLPGAALLRRDPAALIQGVCLPLTILNMQVLSTVQTMLNGGVIVPMDRIDAVGVAEWIQEFGVQRMYSTPPTVYDLLTRPDIDPASLASLTHLGVGGAKCPEGLRERYREHFGSDFGFGYGLTEAPTSVTGGAADGSAGPLGSSGVEHEQVSVTIRDADGAEVPAGDDGEICVGPTPIGYFANCYSTMLGYWDRPEATQAALRGGVLHTGDVGRFDAEGNLWVLDRRSDLIIRGGANVYPAEVERAVEGLSCVAEIVVVGREHPRLGEEVVGFVLPAAGAAGADLSRAVLAATCEEQLARYKWPVEWYVVEQYPRNAMGKVVKPTLRKWLETGELPEGLQAPVLLPVTGVTA</sequence>
<dbReference type="PANTHER" id="PTHR43201">
    <property type="entry name" value="ACYL-COA SYNTHETASE"/>
    <property type="match status" value="1"/>
</dbReference>
<dbReference type="InterPro" id="IPR001969">
    <property type="entry name" value="Aspartic_peptidase_AS"/>
</dbReference>
<dbReference type="EMBL" id="CAFBOL010000001">
    <property type="protein sequence ID" value="CAB4970863.1"/>
    <property type="molecule type" value="Genomic_DNA"/>
</dbReference>
<proteinExistence type="inferred from homology"/>
<name>A0A6J7J9S3_9ZZZZ</name>
<reference evidence="9" key="1">
    <citation type="submission" date="2020-05" db="EMBL/GenBank/DDBJ databases">
        <authorList>
            <person name="Chiriac C."/>
            <person name="Salcher M."/>
            <person name="Ghai R."/>
            <person name="Kavagutti S V."/>
        </authorList>
    </citation>
    <scope>NUCLEOTIDE SEQUENCE</scope>
</reference>
<protein>
    <submittedName>
        <fullName evidence="9">Unannotated protein</fullName>
    </submittedName>
</protein>
<dbReference type="GO" id="GO:0006508">
    <property type="term" value="P:proteolysis"/>
    <property type="evidence" value="ECO:0007669"/>
    <property type="project" value="InterPro"/>
</dbReference>
<dbReference type="PROSITE" id="PS00141">
    <property type="entry name" value="ASP_PROTEASE"/>
    <property type="match status" value="1"/>
</dbReference>
<dbReference type="PROSITE" id="PS00455">
    <property type="entry name" value="AMP_BINDING"/>
    <property type="match status" value="1"/>
</dbReference>
<evidence type="ECO:0000313" key="7">
    <source>
        <dbReference type="EMBL" id="CAB4811261.1"/>
    </source>
</evidence>
<dbReference type="Gene3D" id="3.40.50.12780">
    <property type="entry name" value="N-terminal domain of ligase-like"/>
    <property type="match status" value="1"/>
</dbReference>
<dbReference type="InterPro" id="IPR000873">
    <property type="entry name" value="AMP-dep_synth/lig_dom"/>
</dbReference>
<accession>A0A6J7J9S3</accession>
<evidence type="ECO:0000313" key="5">
    <source>
        <dbReference type="EMBL" id="CAB4364083.1"/>
    </source>
</evidence>
<comment type="similarity">
    <text evidence="1">Belongs to the ATP-dependent AMP-binding enzyme family.</text>
</comment>
<evidence type="ECO:0000313" key="9">
    <source>
        <dbReference type="EMBL" id="CAB4939591.1"/>
    </source>
</evidence>
<dbReference type="GO" id="GO:0031956">
    <property type="term" value="F:medium-chain fatty acid-CoA ligase activity"/>
    <property type="evidence" value="ECO:0007669"/>
    <property type="project" value="TreeGrafter"/>
</dbReference>
<dbReference type="InterPro" id="IPR020845">
    <property type="entry name" value="AMP-binding_CS"/>
</dbReference>
<dbReference type="Pfam" id="PF13193">
    <property type="entry name" value="AMP-binding_C"/>
    <property type="match status" value="1"/>
</dbReference>
<dbReference type="EMBL" id="CAESGF010000010">
    <property type="protein sequence ID" value="CAB4364083.1"/>
    <property type="molecule type" value="Genomic_DNA"/>
</dbReference>
<evidence type="ECO:0000259" key="4">
    <source>
        <dbReference type="Pfam" id="PF13193"/>
    </source>
</evidence>
<organism evidence="9">
    <name type="scientific">freshwater metagenome</name>
    <dbReference type="NCBI Taxonomy" id="449393"/>
    <lineage>
        <taxon>unclassified sequences</taxon>
        <taxon>metagenomes</taxon>
        <taxon>ecological metagenomes</taxon>
    </lineage>
</organism>
<evidence type="ECO:0000256" key="2">
    <source>
        <dbReference type="ARBA" id="ARBA00022598"/>
    </source>
</evidence>
<dbReference type="InterPro" id="IPR042099">
    <property type="entry name" value="ANL_N_sf"/>
</dbReference>
<dbReference type="InterPro" id="IPR045851">
    <property type="entry name" value="AMP-bd_C_sf"/>
</dbReference>
<dbReference type="SUPFAM" id="SSF56801">
    <property type="entry name" value="Acetyl-CoA synthetase-like"/>
    <property type="match status" value="1"/>
</dbReference>
<gene>
    <name evidence="6" type="ORF">UFOPK2656_01762</name>
    <name evidence="7" type="ORF">UFOPK3099_00759</name>
    <name evidence="8" type="ORF">UFOPK3267_00092</name>
    <name evidence="9" type="ORF">UFOPK3651_02063</name>
    <name evidence="10" type="ORF">UFOPK3931_00101</name>
    <name evidence="5" type="ORF">UFOPK4189_01850</name>
</gene>
<dbReference type="GO" id="GO:0006631">
    <property type="term" value="P:fatty acid metabolic process"/>
    <property type="evidence" value="ECO:0007669"/>
    <property type="project" value="TreeGrafter"/>
</dbReference>
<dbReference type="InterPro" id="IPR025110">
    <property type="entry name" value="AMP-bd_C"/>
</dbReference>
<dbReference type="Gene3D" id="3.30.300.30">
    <property type="match status" value="1"/>
</dbReference>
<feature type="domain" description="AMP-binding enzyme C-terminal" evidence="4">
    <location>
        <begin position="438"/>
        <end position="516"/>
    </location>
</feature>
<feature type="domain" description="AMP-dependent synthetase/ligase" evidence="3">
    <location>
        <begin position="31"/>
        <end position="370"/>
    </location>
</feature>
<dbReference type="EMBL" id="CAFBIY010000002">
    <property type="protein sequence ID" value="CAB4846074.1"/>
    <property type="molecule type" value="Genomic_DNA"/>
</dbReference>
<dbReference type="PANTHER" id="PTHR43201:SF5">
    <property type="entry name" value="MEDIUM-CHAIN ACYL-COA LIGASE ACSF2, MITOCHONDRIAL"/>
    <property type="match status" value="1"/>
</dbReference>
<dbReference type="EMBL" id="CAEZYF010000010">
    <property type="protein sequence ID" value="CAB4725792.1"/>
    <property type="molecule type" value="Genomic_DNA"/>
</dbReference>
<dbReference type="EMBL" id="CAFAAV010000042">
    <property type="protein sequence ID" value="CAB4811261.1"/>
    <property type="molecule type" value="Genomic_DNA"/>
</dbReference>
<keyword evidence="2" id="KW-0436">Ligase</keyword>
<dbReference type="GO" id="GO:0004190">
    <property type="term" value="F:aspartic-type endopeptidase activity"/>
    <property type="evidence" value="ECO:0007669"/>
    <property type="project" value="InterPro"/>
</dbReference>
<evidence type="ECO:0000256" key="1">
    <source>
        <dbReference type="ARBA" id="ARBA00006432"/>
    </source>
</evidence>
<dbReference type="Pfam" id="PF00501">
    <property type="entry name" value="AMP-binding"/>
    <property type="match status" value="1"/>
</dbReference>
<evidence type="ECO:0000313" key="8">
    <source>
        <dbReference type="EMBL" id="CAB4846074.1"/>
    </source>
</evidence>
<dbReference type="AlphaFoldDB" id="A0A6J7J9S3"/>
<evidence type="ECO:0000259" key="3">
    <source>
        <dbReference type="Pfam" id="PF00501"/>
    </source>
</evidence>
<evidence type="ECO:0000313" key="6">
    <source>
        <dbReference type="EMBL" id="CAB4725792.1"/>
    </source>
</evidence>
<evidence type="ECO:0000313" key="10">
    <source>
        <dbReference type="EMBL" id="CAB4970863.1"/>
    </source>
</evidence>